<feature type="domain" description="DNA-directed DNA polymerase X" evidence="24">
    <location>
        <begin position="1"/>
        <end position="324"/>
    </location>
</feature>
<dbReference type="InterPro" id="IPR002054">
    <property type="entry name" value="DNA-dir_DNA_pol_X"/>
</dbReference>
<dbReference type="PANTHER" id="PTHR36928">
    <property type="entry name" value="PHOSPHATASE YCDX-RELATED"/>
    <property type="match status" value="1"/>
</dbReference>
<evidence type="ECO:0000313" key="26">
    <source>
        <dbReference type="Proteomes" id="UP000612362"/>
    </source>
</evidence>
<keyword evidence="8" id="KW-0808">Transferase</keyword>
<evidence type="ECO:0000256" key="18">
    <source>
        <dbReference type="ARBA" id="ARBA00044632"/>
    </source>
</evidence>
<keyword evidence="25" id="KW-0269">Exonuclease</keyword>
<comment type="subcellular location">
    <subcellularLocation>
        <location evidence="2">Cytoplasm</location>
    </subcellularLocation>
</comment>
<keyword evidence="10" id="KW-0235">DNA replication</keyword>
<dbReference type="GO" id="GO:0004527">
    <property type="term" value="F:exonuclease activity"/>
    <property type="evidence" value="ECO:0007669"/>
    <property type="project" value="UniProtKB-KW"/>
</dbReference>
<evidence type="ECO:0000259" key="22">
    <source>
        <dbReference type="SMART" id="SM00278"/>
    </source>
</evidence>
<comment type="function">
    <text evidence="20">Repair polymerase that plays a key role in base-excision repair. During this process, the damaged base is excised by specific DNA glycosylases, the DNA backbone is nicked at the abasic site by an apurinic/apyrimidic (AP) endonuclease, and POLB removes 5'-deoxyribose-phosphate from the preincised AP site acting as a 5'-deoxyribose-phosphate lyase (5'-dRP lyase); through its DNA polymerase activity, it adds one nucleotide to the 3' end of the arising single-nucleotide gap. Conducts 'gap-filling' DNA synthesis in a stepwise distributive fashion rather than in a processive fashion as for other DNA polymerases. It is also able to cleave sugar-phosphate bonds 3' to an intact AP site, acting as an AP lyase.</text>
</comment>
<sequence length="594" mass="66129">MDKAQVASMLEEIASLLALKADSNVFEQRAYENAARALNSLDGDLTQLVEQKKLKGTPGLGATLIKRVEEAVQEGHIAILNELRANTPAVKLEMMRIPGVGPKKINAMYDELHPKSIADLEQACKDDKVAKIPGFGKKTQEKILQGIAFLQQHADRFRFDVAFTEAERIRAALATLPEIVRLEVAGSLRRRRETVKDIDMVVSVSDGAGQDEREKIMTFFTSQPGILSITGKGLTKSSVVLASGIAMDLRVVSDSQFPSTLHHFTGSREHHIPLRRRAQNMGMTINDYGLFKISDGSEELIPCHEESDIYAALNLEYIAPELREDTGEIEAAAQHKLPKLVEQSDMRGILHAHSTYSDGQRTIREMVDACIERGYSYLGLSDHSKAAAYAGGLSEDDVRRQWEEIDRLNAELKGRFRILKGIECDILKDGTLDFENDLLAGFDFVIVSIHSNFNLTPEEQTRRMLRAIANPYTSIIAHPTGRLLLGRAGYTLDMEAVVDAAAREGVCIEINAHPSRLDLDWRLVRKGREKGLKVPIGPDAHTTEGLDDVFYGIGIARKGWLSAEDVPNTLEADELLRFFQEQRERRLKQSSVAH</sequence>
<dbReference type="SUPFAM" id="SSF81301">
    <property type="entry name" value="Nucleotidyltransferase"/>
    <property type="match status" value="1"/>
</dbReference>
<dbReference type="InterPro" id="IPR047967">
    <property type="entry name" value="PolX_PHP"/>
</dbReference>
<evidence type="ECO:0000256" key="12">
    <source>
        <dbReference type="ARBA" id="ARBA00022843"/>
    </source>
</evidence>
<evidence type="ECO:0000256" key="17">
    <source>
        <dbReference type="ARBA" id="ARBA00035726"/>
    </source>
</evidence>
<dbReference type="InterPro" id="IPR004013">
    <property type="entry name" value="PHP_dom"/>
</dbReference>
<gene>
    <name evidence="25" type="primary">polB</name>
    <name evidence="25" type="ORF">KSX_28110</name>
</gene>
<keyword evidence="14" id="KW-0915">Sodium</keyword>
<dbReference type="FunFam" id="3.20.20.140:FF:000047">
    <property type="entry name" value="PHP domain-containing protein"/>
    <property type="match status" value="1"/>
</dbReference>
<dbReference type="Gene3D" id="1.10.150.110">
    <property type="entry name" value="DNA polymerase beta, N-terminal domain-like"/>
    <property type="match status" value="1"/>
</dbReference>
<dbReference type="InterPro" id="IPR003141">
    <property type="entry name" value="Pol/His_phosphatase_N"/>
</dbReference>
<dbReference type="Pfam" id="PF14791">
    <property type="entry name" value="DNA_pol_B_thumb"/>
    <property type="match status" value="1"/>
</dbReference>
<evidence type="ECO:0000256" key="13">
    <source>
        <dbReference type="ARBA" id="ARBA00022932"/>
    </source>
</evidence>
<evidence type="ECO:0000256" key="19">
    <source>
        <dbReference type="ARBA" id="ARBA00044678"/>
    </source>
</evidence>
<dbReference type="Gene3D" id="1.10.150.20">
    <property type="entry name" value="5' to 3' exonuclease, C-terminal subdomain"/>
    <property type="match status" value="1"/>
</dbReference>
<evidence type="ECO:0000256" key="5">
    <source>
        <dbReference type="ARBA" id="ARBA00020020"/>
    </source>
</evidence>
<dbReference type="InterPro" id="IPR016195">
    <property type="entry name" value="Pol/histidinol_Pase-like"/>
</dbReference>
<dbReference type="InterPro" id="IPR003583">
    <property type="entry name" value="Hlx-hairpin-Hlx_DNA-bd_motif"/>
</dbReference>
<dbReference type="GO" id="GO:0005829">
    <property type="term" value="C:cytosol"/>
    <property type="evidence" value="ECO:0007669"/>
    <property type="project" value="TreeGrafter"/>
</dbReference>
<evidence type="ECO:0000256" key="2">
    <source>
        <dbReference type="ARBA" id="ARBA00004496"/>
    </source>
</evidence>
<keyword evidence="13" id="KW-0239">DNA-directed DNA polymerase</keyword>
<dbReference type="Pfam" id="PF14520">
    <property type="entry name" value="HHH_5"/>
    <property type="match status" value="1"/>
</dbReference>
<evidence type="ECO:0000256" key="6">
    <source>
        <dbReference type="ARBA" id="ARBA00022481"/>
    </source>
</evidence>
<dbReference type="PIRSF" id="PIRSF005047">
    <property type="entry name" value="UCP005047_YshC"/>
    <property type="match status" value="1"/>
</dbReference>
<evidence type="ECO:0000256" key="15">
    <source>
        <dbReference type="ARBA" id="ARBA00023204"/>
    </source>
</evidence>
<evidence type="ECO:0000259" key="24">
    <source>
        <dbReference type="SMART" id="SM00483"/>
    </source>
</evidence>
<dbReference type="GO" id="GO:0003677">
    <property type="term" value="F:DNA binding"/>
    <property type="evidence" value="ECO:0007669"/>
    <property type="project" value="InterPro"/>
</dbReference>
<dbReference type="Gene3D" id="3.20.20.140">
    <property type="entry name" value="Metal-dependent hydrolases"/>
    <property type="match status" value="1"/>
</dbReference>
<dbReference type="InterPro" id="IPR043519">
    <property type="entry name" value="NT_sf"/>
</dbReference>
<dbReference type="SUPFAM" id="SSF47781">
    <property type="entry name" value="RuvA domain 2-like"/>
    <property type="match status" value="1"/>
</dbReference>
<evidence type="ECO:0000256" key="1">
    <source>
        <dbReference type="ARBA" id="ARBA00001946"/>
    </source>
</evidence>
<dbReference type="CDD" id="cd00141">
    <property type="entry name" value="NT_POLXc"/>
    <property type="match status" value="1"/>
</dbReference>
<accession>A0A8J3I0X3</accession>
<dbReference type="Gene3D" id="3.30.460.10">
    <property type="entry name" value="Beta Polymerase, domain 2"/>
    <property type="match status" value="1"/>
</dbReference>
<keyword evidence="12" id="KW-0832">Ubl conjugation</keyword>
<dbReference type="InterPro" id="IPR002008">
    <property type="entry name" value="DNA_pol_X_beta-like"/>
</dbReference>
<evidence type="ECO:0000256" key="9">
    <source>
        <dbReference type="ARBA" id="ARBA00022695"/>
    </source>
</evidence>
<evidence type="ECO:0000256" key="16">
    <source>
        <dbReference type="ARBA" id="ARBA00035717"/>
    </source>
</evidence>
<feature type="domain" description="Helix-hairpin-helix DNA-binding motif class 1" evidence="22">
    <location>
        <begin position="52"/>
        <end position="71"/>
    </location>
</feature>
<evidence type="ECO:0000256" key="10">
    <source>
        <dbReference type="ARBA" id="ARBA00022705"/>
    </source>
</evidence>
<evidence type="ECO:0000256" key="11">
    <source>
        <dbReference type="ARBA" id="ARBA00022763"/>
    </source>
</evidence>
<dbReference type="Pfam" id="PF14716">
    <property type="entry name" value="HHH_8"/>
    <property type="match status" value="1"/>
</dbReference>
<comment type="catalytic activity">
    <reaction evidence="21">
        <text>DNA(n) + a 2'-deoxyribonucleoside 5'-triphosphate = DNA(n+1) + diphosphate</text>
        <dbReference type="Rhea" id="RHEA:22508"/>
        <dbReference type="Rhea" id="RHEA-COMP:17339"/>
        <dbReference type="Rhea" id="RHEA-COMP:17340"/>
        <dbReference type="ChEBI" id="CHEBI:33019"/>
        <dbReference type="ChEBI" id="CHEBI:61560"/>
        <dbReference type="ChEBI" id="CHEBI:173112"/>
        <dbReference type="EC" id="2.7.7.7"/>
    </reaction>
</comment>
<dbReference type="NCBIfam" id="NF006375">
    <property type="entry name" value="PRK08609.1"/>
    <property type="match status" value="1"/>
</dbReference>
<dbReference type="SUPFAM" id="SSF89550">
    <property type="entry name" value="PHP domain-like"/>
    <property type="match status" value="1"/>
</dbReference>
<dbReference type="SMART" id="SM00278">
    <property type="entry name" value="HhH1"/>
    <property type="match status" value="3"/>
</dbReference>
<dbReference type="GO" id="GO:0008270">
    <property type="term" value="F:zinc ion binding"/>
    <property type="evidence" value="ECO:0007669"/>
    <property type="project" value="TreeGrafter"/>
</dbReference>
<dbReference type="EC" id="4.2.99.18" evidence="4"/>
<evidence type="ECO:0000313" key="25">
    <source>
        <dbReference type="EMBL" id="GHO44648.1"/>
    </source>
</evidence>
<dbReference type="PANTHER" id="PTHR36928:SF1">
    <property type="entry name" value="PHOSPHATASE YCDX-RELATED"/>
    <property type="match status" value="1"/>
</dbReference>
<dbReference type="SMART" id="SM00483">
    <property type="entry name" value="POLXc"/>
    <property type="match status" value="1"/>
</dbReference>
<keyword evidence="25" id="KW-0378">Hydrolase</keyword>
<dbReference type="EC" id="2.7.7.7" evidence="3"/>
<dbReference type="SMART" id="SM00481">
    <property type="entry name" value="POLIIIAc"/>
    <property type="match status" value="1"/>
</dbReference>
<dbReference type="EMBL" id="BNJF01000001">
    <property type="protein sequence ID" value="GHO44648.1"/>
    <property type="molecule type" value="Genomic_DNA"/>
</dbReference>
<comment type="catalytic activity">
    <reaction evidence="18">
        <text>2'-deoxyribonucleotide-(2'-deoxyribose 5'-phosphate)-2'-deoxyribonucleotide-DNA = a 3'-end 2'-deoxyribonucleotide-(2,3-dehydro-2,3-deoxyribose 5'-phosphate)-DNA + a 5'-end 5'-phospho-2'-deoxyribonucleoside-DNA + H(+)</text>
        <dbReference type="Rhea" id="RHEA:66592"/>
        <dbReference type="Rhea" id="RHEA-COMP:13180"/>
        <dbReference type="Rhea" id="RHEA-COMP:16897"/>
        <dbReference type="Rhea" id="RHEA-COMP:17067"/>
        <dbReference type="ChEBI" id="CHEBI:15378"/>
        <dbReference type="ChEBI" id="CHEBI:136412"/>
        <dbReference type="ChEBI" id="CHEBI:157695"/>
        <dbReference type="ChEBI" id="CHEBI:167181"/>
        <dbReference type="EC" id="4.2.99.18"/>
    </reaction>
</comment>
<keyword evidence="25" id="KW-0540">Nuclease</keyword>
<evidence type="ECO:0000256" key="4">
    <source>
        <dbReference type="ARBA" id="ARBA00012720"/>
    </source>
</evidence>
<dbReference type="PRINTS" id="PR00870">
    <property type="entry name" value="DNAPOLXBETA"/>
</dbReference>
<dbReference type="InterPro" id="IPR050243">
    <property type="entry name" value="PHP_phosphatase"/>
</dbReference>
<name>A0A8J3I0X3_9CHLR</name>
<keyword evidence="9" id="KW-0548">Nucleotidyltransferase</keyword>
<evidence type="ECO:0000256" key="7">
    <source>
        <dbReference type="ARBA" id="ARBA00022634"/>
    </source>
</evidence>
<dbReference type="InterPro" id="IPR010994">
    <property type="entry name" value="RuvA_2-like"/>
</dbReference>
<evidence type="ECO:0000256" key="20">
    <source>
        <dbReference type="ARBA" id="ARBA00045548"/>
    </source>
</evidence>
<organism evidence="25 26">
    <name type="scientific">Ktedonospora formicarum</name>
    <dbReference type="NCBI Taxonomy" id="2778364"/>
    <lineage>
        <taxon>Bacteria</taxon>
        <taxon>Bacillati</taxon>
        <taxon>Chloroflexota</taxon>
        <taxon>Ktedonobacteria</taxon>
        <taxon>Ktedonobacterales</taxon>
        <taxon>Ktedonobacteraceae</taxon>
        <taxon>Ktedonospora</taxon>
    </lineage>
</organism>
<dbReference type="GO" id="GO:0042578">
    <property type="term" value="F:phosphoric ester hydrolase activity"/>
    <property type="evidence" value="ECO:0007669"/>
    <property type="project" value="TreeGrafter"/>
</dbReference>
<dbReference type="GO" id="GO:0003887">
    <property type="term" value="F:DNA-directed DNA polymerase activity"/>
    <property type="evidence" value="ECO:0007669"/>
    <property type="project" value="UniProtKB-KW"/>
</dbReference>
<evidence type="ECO:0000256" key="8">
    <source>
        <dbReference type="ARBA" id="ARBA00022679"/>
    </source>
</evidence>
<keyword evidence="15" id="KW-0234">DNA repair</keyword>
<dbReference type="CDD" id="cd07436">
    <property type="entry name" value="PHP_PolX"/>
    <property type="match status" value="1"/>
</dbReference>
<dbReference type="InterPro" id="IPR022311">
    <property type="entry name" value="PolX-like"/>
</dbReference>
<dbReference type="Pfam" id="PF02811">
    <property type="entry name" value="PHP"/>
    <property type="match status" value="1"/>
</dbReference>
<proteinExistence type="predicted"/>
<keyword evidence="7" id="KW-0237">DNA synthesis</keyword>
<evidence type="ECO:0000256" key="14">
    <source>
        <dbReference type="ARBA" id="ARBA00023053"/>
    </source>
</evidence>
<comment type="catalytic activity">
    <reaction evidence="19">
        <text>a 5'-end 2'-deoxyribose-2'-deoxyribonucleotide-DNA = (2E,4S)-4-hydroxypenten-2-al-5-phosphate + a 5'-end 5'-phospho-2'-deoxyribonucleoside-DNA + H(+)</text>
        <dbReference type="Rhea" id="RHEA:76255"/>
        <dbReference type="Rhea" id="RHEA-COMP:13180"/>
        <dbReference type="Rhea" id="RHEA-COMP:18657"/>
        <dbReference type="ChEBI" id="CHEBI:15378"/>
        <dbReference type="ChEBI" id="CHEBI:136412"/>
        <dbReference type="ChEBI" id="CHEBI:195194"/>
        <dbReference type="ChEBI" id="CHEBI:195195"/>
    </reaction>
</comment>
<evidence type="ECO:0000256" key="21">
    <source>
        <dbReference type="ARBA" id="ARBA00049244"/>
    </source>
</evidence>
<evidence type="ECO:0000259" key="23">
    <source>
        <dbReference type="SMART" id="SM00481"/>
    </source>
</evidence>
<dbReference type="Proteomes" id="UP000612362">
    <property type="component" value="Unassembled WGS sequence"/>
</dbReference>
<evidence type="ECO:0000256" key="3">
    <source>
        <dbReference type="ARBA" id="ARBA00012417"/>
    </source>
</evidence>
<feature type="domain" description="Helix-hairpin-helix DNA-binding motif class 1" evidence="22">
    <location>
        <begin position="92"/>
        <end position="111"/>
    </location>
</feature>
<dbReference type="InterPro" id="IPR027421">
    <property type="entry name" value="DNA_pol_lamdba_lyase_dom_sf"/>
</dbReference>
<feature type="domain" description="Polymerase/histidinol phosphatase N-terminal" evidence="23">
    <location>
        <begin position="348"/>
        <end position="428"/>
    </location>
</feature>
<comment type="cofactor">
    <cofactor evidence="1">
        <name>Mg(2+)</name>
        <dbReference type="ChEBI" id="CHEBI:18420"/>
    </cofactor>
</comment>
<dbReference type="GO" id="GO:0140078">
    <property type="term" value="F:class I DNA-(apurinic or apyrimidinic site) endonuclease activity"/>
    <property type="evidence" value="ECO:0007669"/>
    <property type="project" value="UniProtKB-EC"/>
</dbReference>
<dbReference type="InterPro" id="IPR010996">
    <property type="entry name" value="HHH_MUS81"/>
</dbReference>
<dbReference type="SUPFAM" id="SSF47802">
    <property type="entry name" value="DNA polymerase beta, N-terminal domain-like"/>
    <property type="match status" value="1"/>
</dbReference>
<keyword evidence="26" id="KW-1185">Reference proteome</keyword>
<dbReference type="AlphaFoldDB" id="A0A8J3I0X3"/>
<keyword evidence="11" id="KW-0227">DNA damage</keyword>
<feature type="domain" description="Helix-hairpin-helix DNA-binding motif class 1" evidence="22">
    <location>
        <begin position="127"/>
        <end position="146"/>
    </location>
</feature>
<dbReference type="RefSeq" id="WP_220194028.1">
    <property type="nucleotide sequence ID" value="NZ_BNJF01000001.1"/>
</dbReference>
<reference evidence="25" key="1">
    <citation type="submission" date="2020-10" db="EMBL/GenBank/DDBJ databases">
        <title>Taxonomic study of unclassified bacteria belonging to the class Ktedonobacteria.</title>
        <authorList>
            <person name="Yabe S."/>
            <person name="Wang C.M."/>
            <person name="Zheng Y."/>
            <person name="Sakai Y."/>
            <person name="Cavaletti L."/>
            <person name="Monciardini P."/>
            <person name="Donadio S."/>
        </authorList>
    </citation>
    <scope>NUCLEOTIDE SEQUENCE</scope>
    <source>
        <strain evidence="25">SOSP1-1</strain>
    </source>
</reference>
<comment type="caution">
    <text evidence="25">The sequence shown here is derived from an EMBL/GenBank/DDBJ whole genome shotgun (WGS) entry which is preliminary data.</text>
</comment>
<dbReference type="GO" id="GO:0006281">
    <property type="term" value="P:DNA repair"/>
    <property type="evidence" value="ECO:0007669"/>
    <property type="project" value="UniProtKB-KW"/>
</dbReference>
<dbReference type="InterPro" id="IPR029398">
    <property type="entry name" value="PolB_thumb"/>
</dbReference>
<keyword evidence="6" id="KW-0488">Methylation</keyword>
<protein>
    <recommendedName>
        <fullName evidence="5">DNA polymerase beta</fullName>
        <ecNumber evidence="3">2.7.7.7</ecNumber>
        <ecNumber evidence="4">4.2.99.18</ecNumber>
    </recommendedName>
    <alternativeName>
        <fullName evidence="16">5'-deoxyribose-phosphate lyase</fullName>
    </alternativeName>
    <alternativeName>
        <fullName evidence="17">AP lyase</fullName>
    </alternativeName>
</protein>
<dbReference type="InterPro" id="IPR037160">
    <property type="entry name" value="DNA_Pol_thumb_sf"/>
</dbReference>
<dbReference type="Gene3D" id="3.30.210.10">
    <property type="entry name" value="DNA polymerase, thumb domain"/>
    <property type="match status" value="1"/>
</dbReference>